<reference evidence="7 8" key="1">
    <citation type="submission" date="2019-03" db="EMBL/GenBank/DDBJ databases">
        <title>Complete genome sequence of Paenisporosarcina antarctica CGMCC 1.6503T.</title>
        <authorList>
            <person name="Rong J.-C."/>
            <person name="Chi N.-Y."/>
            <person name="Zhang Q.-F."/>
        </authorList>
    </citation>
    <scope>NUCLEOTIDE SEQUENCE [LARGE SCALE GENOMIC DNA]</scope>
    <source>
        <strain evidence="7 8">CGMCC 1.6503</strain>
    </source>
</reference>
<keyword evidence="3 6" id="KW-0812">Transmembrane</keyword>
<feature type="transmembrane region" description="Helical" evidence="6">
    <location>
        <begin position="241"/>
        <end position="268"/>
    </location>
</feature>
<dbReference type="InterPro" id="IPR014227">
    <property type="entry name" value="YtvI-like"/>
</dbReference>
<evidence type="ECO:0000256" key="4">
    <source>
        <dbReference type="ARBA" id="ARBA00022989"/>
    </source>
</evidence>
<proteinExistence type="inferred from homology"/>
<gene>
    <name evidence="7" type="primary">ytvI</name>
    <name evidence="7" type="ORF">E2636_10660</name>
</gene>
<dbReference type="PANTHER" id="PTHR21716:SF68">
    <property type="entry name" value="TRANSPORT PROTEIN YTVI-RELATED"/>
    <property type="match status" value="1"/>
</dbReference>
<evidence type="ECO:0000256" key="5">
    <source>
        <dbReference type="ARBA" id="ARBA00023136"/>
    </source>
</evidence>
<evidence type="ECO:0000256" key="1">
    <source>
        <dbReference type="ARBA" id="ARBA00004141"/>
    </source>
</evidence>
<evidence type="ECO:0000256" key="6">
    <source>
        <dbReference type="SAM" id="Phobius"/>
    </source>
</evidence>
<protein>
    <submittedName>
        <fullName evidence="7">Sporulation integral membrane protein YtvI</fullName>
    </submittedName>
</protein>
<dbReference type="InterPro" id="IPR002549">
    <property type="entry name" value="AI-2E-like"/>
</dbReference>
<organism evidence="7 8">
    <name type="scientific">Paenisporosarcina antarctica</name>
    <dbReference type="NCBI Taxonomy" id="417367"/>
    <lineage>
        <taxon>Bacteria</taxon>
        <taxon>Bacillati</taxon>
        <taxon>Bacillota</taxon>
        <taxon>Bacilli</taxon>
        <taxon>Bacillales</taxon>
        <taxon>Caryophanaceae</taxon>
        <taxon>Paenisporosarcina</taxon>
    </lineage>
</organism>
<dbReference type="Pfam" id="PF01594">
    <property type="entry name" value="AI-2E_transport"/>
    <property type="match status" value="1"/>
</dbReference>
<dbReference type="GO" id="GO:0055085">
    <property type="term" value="P:transmembrane transport"/>
    <property type="evidence" value="ECO:0007669"/>
    <property type="project" value="TreeGrafter"/>
</dbReference>
<evidence type="ECO:0000313" key="7">
    <source>
        <dbReference type="EMBL" id="QBP41574.1"/>
    </source>
</evidence>
<comment type="subcellular location">
    <subcellularLocation>
        <location evidence="1">Membrane</location>
        <topology evidence="1">Multi-pass membrane protein</topology>
    </subcellularLocation>
</comment>
<feature type="transmembrane region" description="Helical" evidence="6">
    <location>
        <begin position="312"/>
        <end position="337"/>
    </location>
</feature>
<feature type="transmembrane region" description="Helical" evidence="6">
    <location>
        <begin position="275"/>
        <end position="292"/>
    </location>
</feature>
<accession>A0A4P6ZZ47</accession>
<dbReference type="EMBL" id="CP038015">
    <property type="protein sequence ID" value="QBP41574.1"/>
    <property type="molecule type" value="Genomic_DNA"/>
</dbReference>
<evidence type="ECO:0000313" key="8">
    <source>
        <dbReference type="Proteomes" id="UP000294292"/>
    </source>
</evidence>
<dbReference type="GO" id="GO:0016020">
    <property type="term" value="C:membrane"/>
    <property type="evidence" value="ECO:0007669"/>
    <property type="project" value="UniProtKB-SubCell"/>
</dbReference>
<dbReference type="Proteomes" id="UP000294292">
    <property type="component" value="Chromosome"/>
</dbReference>
<sequence length="352" mass="39451">MPKWITKKFLIIALMILLLIVFITFVLPLAIPILLALLTAFLLEPVVKWSKEKLKWNRKPAVITVFILFLVIITAILYLIITQLIGQIIQFTKFAPDYFNTLTLAWMNVQSKLFSFTQGMPIEVVSSINKELDQFLKLMQEAILAFVSYESITNLLTGIPNFLVSFIVYIITLFLFMLDLTDLKKMVFRHLTPATAEKVRFMTSRLNSVVFGLIKAQFLASLFILVASFIGLLFIAPKYAIVMSLVIWIIDIIPILGSIAIVGPWALYQFATGDIALGTKLAILSLVLLVIRRAVEPKLMGSQIGLSPLATLIAMFIGLQLFGFLGILIGPFIVIIFTTAKEAGIIKTEFKL</sequence>
<dbReference type="AlphaFoldDB" id="A0A4P6ZZ47"/>
<feature type="transmembrane region" description="Helical" evidence="6">
    <location>
        <begin position="162"/>
        <end position="180"/>
    </location>
</feature>
<evidence type="ECO:0000256" key="2">
    <source>
        <dbReference type="ARBA" id="ARBA00009773"/>
    </source>
</evidence>
<keyword evidence="8" id="KW-1185">Reference proteome</keyword>
<dbReference type="OrthoDB" id="9774361at2"/>
<keyword evidence="4 6" id="KW-1133">Transmembrane helix</keyword>
<feature type="transmembrane region" description="Helical" evidence="6">
    <location>
        <begin position="209"/>
        <end position="235"/>
    </location>
</feature>
<feature type="transmembrane region" description="Helical" evidence="6">
    <location>
        <begin position="12"/>
        <end position="41"/>
    </location>
</feature>
<evidence type="ECO:0000256" key="3">
    <source>
        <dbReference type="ARBA" id="ARBA00022692"/>
    </source>
</evidence>
<name>A0A4P6ZZ47_9BACL</name>
<dbReference type="KEGG" id="panc:E2636_10660"/>
<dbReference type="PANTHER" id="PTHR21716">
    <property type="entry name" value="TRANSMEMBRANE PROTEIN"/>
    <property type="match status" value="1"/>
</dbReference>
<feature type="transmembrane region" description="Helical" evidence="6">
    <location>
        <begin position="61"/>
        <end position="81"/>
    </location>
</feature>
<dbReference type="NCBIfam" id="TIGR02872">
    <property type="entry name" value="spore_ytvI"/>
    <property type="match status" value="1"/>
</dbReference>
<comment type="similarity">
    <text evidence="2">Belongs to the autoinducer-2 exporter (AI-2E) (TC 2.A.86) family.</text>
</comment>
<dbReference type="RefSeq" id="WP_017379323.1">
    <property type="nucleotide sequence ID" value="NZ_CP038015.1"/>
</dbReference>
<keyword evidence="5 6" id="KW-0472">Membrane</keyword>